<dbReference type="AlphaFoldDB" id="A0A5B7G4C3"/>
<protein>
    <submittedName>
        <fullName evidence="2">Uncharacterized protein</fullName>
    </submittedName>
</protein>
<reference evidence="2 3" key="1">
    <citation type="submission" date="2019-05" db="EMBL/GenBank/DDBJ databases">
        <title>Another draft genome of Portunus trituberculatus and its Hox gene families provides insights of decapod evolution.</title>
        <authorList>
            <person name="Jeong J.-H."/>
            <person name="Song I."/>
            <person name="Kim S."/>
            <person name="Choi T."/>
            <person name="Kim D."/>
            <person name="Ryu S."/>
            <person name="Kim W."/>
        </authorList>
    </citation>
    <scope>NUCLEOTIDE SEQUENCE [LARGE SCALE GENOMIC DNA]</scope>
    <source>
        <tissue evidence="2">Muscle</tissue>
    </source>
</reference>
<comment type="caution">
    <text evidence="2">The sequence shown here is derived from an EMBL/GenBank/DDBJ whole genome shotgun (WGS) entry which is preliminary data.</text>
</comment>
<name>A0A5B7G4C3_PORTR</name>
<dbReference type="EMBL" id="VSRR010010623">
    <property type="protein sequence ID" value="MPC52103.1"/>
    <property type="molecule type" value="Genomic_DNA"/>
</dbReference>
<gene>
    <name evidence="2" type="ORF">E2C01_045964</name>
</gene>
<feature type="compositionally biased region" description="Basic and acidic residues" evidence="1">
    <location>
        <begin position="26"/>
        <end position="43"/>
    </location>
</feature>
<accession>A0A5B7G4C3</accession>
<proteinExistence type="predicted"/>
<evidence type="ECO:0000256" key="1">
    <source>
        <dbReference type="SAM" id="MobiDB-lite"/>
    </source>
</evidence>
<evidence type="ECO:0000313" key="2">
    <source>
        <dbReference type="EMBL" id="MPC52103.1"/>
    </source>
</evidence>
<dbReference type="Proteomes" id="UP000324222">
    <property type="component" value="Unassembled WGS sequence"/>
</dbReference>
<sequence>MREIKSFPEAPTQLYPLRSLARRRTRAGESDAHINQVERRGDYRGPPGEQNGARRECKAARYLTYFSIRLFVYRLTIPTLTPSPATPALSAPGFYFPAACRSASS</sequence>
<keyword evidence="3" id="KW-1185">Reference proteome</keyword>
<evidence type="ECO:0000313" key="3">
    <source>
        <dbReference type="Proteomes" id="UP000324222"/>
    </source>
</evidence>
<feature type="region of interest" description="Disordered" evidence="1">
    <location>
        <begin position="18"/>
        <end position="53"/>
    </location>
</feature>
<organism evidence="2 3">
    <name type="scientific">Portunus trituberculatus</name>
    <name type="common">Swimming crab</name>
    <name type="synonym">Neptunus trituberculatus</name>
    <dbReference type="NCBI Taxonomy" id="210409"/>
    <lineage>
        <taxon>Eukaryota</taxon>
        <taxon>Metazoa</taxon>
        <taxon>Ecdysozoa</taxon>
        <taxon>Arthropoda</taxon>
        <taxon>Crustacea</taxon>
        <taxon>Multicrustacea</taxon>
        <taxon>Malacostraca</taxon>
        <taxon>Eumalacostraca</taxon>
        <taxon>Eucarida</taxon>
        <taxon>Decapoda</taxon>
        <taxon>Pleocyemata</taxon>
        <taxon>Brachyura</taxon>
        <taxon>Eubrachyura</taxon>
        <taxon>Portunoidea</taxon>
        <taxon>Portunidae</taxon>
        <taxon>Portuninae</taxon>
        <taxon>Portunus</taxon>
    </lineage>
</organism>